<dbReference type="Proteomes" id="UP001428341">
    <property type="component" value="Unassembled WGS sequence"/>
</dbReference>
<sequence length="181" mass="19791">MALELPLLRSKSSVVRILQDNIESGVTRGFLLNGPAIIAGVVALILFFAGSLYITITWHLAIVVSVLEENVYGIKAITKSRFLLKGKIGLAMGMLVISGVCSAVIDAIFQKFALRELLIQNVGIRVGIGVFCFLLESLLILFDLVVQAVVYYVCKSYHADSFAGDASHQQKVNYIEEQNLV</sequence>
<keyword evidence="1" id="KW-1133">Transmembrane helix</keyword>
<feature type="transmembrane region" description="Helical" evidence="1">
    <location>
        <begin position="128"/>
        <end position="153"/>
    </location>
</feature>
<comment type="caution">
    <text evidence="2">The sequence shown here is derived from an EMBL/GenBank/DDBJ whole genome shotgun (WGS) entry which is preliminary data.</text>
</comment>
<proteinExistence type="predicted"/>
<keyword evidence="1" id="KW-0472">Membrane</keyword>
<gene>
    <name evidence="2" type="ORF">WN944_023195</name>
</gene>
<reference evidence="2 3" key="1">
    <citation type="submission" date="2024-05" db="EMBL/GenBank/DDBJ databases">
        <title>Haplotype-resolved chromosome-level genome assembly of Huyou (Citrus changshanensis).</title>
        <authorList>
            <person name="Miao C."/>
            <person name="Chen W."/>
            <person name="Wu Y."/>
            <person name="Wang L."/>
            <person name="Zhao S."/>
            <person name="Grierson D."/>
            <person name="Xu C."/>
            <person name="Chen K."/>
        </authorList>
    </citation>
    <scope>NUCLEOTIDE SEQUENCE [LARGE SCALE GENOMIC DNA]</scope>
    <source>
        <strain evidence="2">01-14</strain>
        <tissue evidence="2">Leaf</tissue>
    </source>
</reference>
<dbReference type="PANTHER" id="PTHR33133:SF5">
    <property type="entry name" value="OS08G0107100 PROTEIN"/>
    <property type="match status" value="1"/>
</dbReference>
<protein>
    <submittedName>
        <fullName evidence="2">Uncharacterized protein</fullName>
    </submittedName>
</protein>
<evidence type="ECO:0000313" key="3">
    <source>
        <dbReference type="Proteomes" id="UP001428341"/>
    </source>
</evidence>
<dbReference type="EMBL" id="JBCGBO010000001">
    <property type="protein sequence ID" value="KAK9230228.1"/>
    <property type="molecule type" value="Genomic_DNA"/>
</dbReference>
<feature type="transmembrane region" description="Helical" evidence="1">
    <location>
        <begin position="36"/>
        <end position="67"/>
    </location>
</feature>
<organism evidence="2 3">
    <name type="scientific">Citrus x changshan-huyou</name>
    <dbReference type="NCBI Taxonomy" id="2935761"/>
    <lineage>
        <taxon>Eukaryota</taxon>
        <taxon>Viridiplantae</taxon>
        <taxon>Streptophyta</taxon>
        <taxon>Embryophyta</taxon>
        <taxon>Tracheophyta</taxon>
        <taxon>Spermatophyta</taxon>
        <taxon>Magnoliopsida</taxon>
        <taxon>eudicotyledons</taxon>
        <taxon>Gunneridae</taxon>
        <taxon>Pentapetalae</taxon>
        <taxon>rosids</taxon>
        <taxon>malvids</taxon>
        <taxon>Sapindales</taxon>
        <taxon>Rutaceae</taxon>
        <taxon>Aurantioideae</taxon>
        <taxon>Citrus</taxon>
    </lineage>
</organism>
<name>A0AAP0N1Z4_9ROSI</name>
<feature type="transmembrane region" description="Helical" evidence="1">
    <location>
        <begin position="88"/>
        <end position="108"/>
    </location>
</feature>
<evidence type="ECO:0000313" key="2">
    <source>
        <dbReference type="EMBL" id="KAK9230228.1"/>
    </source>
</evidence>
<evidence type="ECO:0000256" key="1">
    <source>
        <dbReference type="SAM" id="Phobius"/>
    </source>
</evidence>
<keyword evidence="3" id="KW-1185">Reference proteome</keyword>
<keyword evidence="1" id="KW-0812">Transmembrane</keyword>
<accession>A0AAP0N1Z4</accession>
<dbReference type="PANTHER" id="PTHR33133">
    <property type="entry name" value="OS08G0107100 PROTEIN-RELATED"/>
    <property type="match status" value="1"/>
</dbReference>
<dbReference type="AlphaFoldDB" id="A0AAP0N1Z4"/>